<gene>
    <name evidence="2" type="ORF">PZE19_16260</name>
</gene>
<accession>A0ABT6FCR6</accession>
<dbReference type="Proteomes" id="UP001216907">
    <property type="component" value="Unassembled WGS sequence"/>
</dbReference>
<keyword evidence="2" id="KW-0808">Transferase</keyword>
<evidence type="ECO:0000313" key="2">
    <source>
        <dbReference type="EMBL" id="MDG3005345.1"/>
    </source>
</evidence>
<dbReference type="InterPro" id="IPR000863">
    <property type="entry name" value="Sulfotransferase_dom"/>
</dbReference>
<name>A0ABT6FCR6_9BACT</name>
<dbReference type="EC" id="2.8.2.-" evidence="2"/>
<dbReference type="InterPro" id="IPR027417">
    <property type="entry name" value="P-loop_NTPase"/>
</dbReference>
<feature type="domain" description="Sulfotransferase" evidence="1">
    <location>
        <begin position="14"/>
        <end position="196"/>
    </location>
</feature>
<evidence type="ECO:0000259" key="1">
    <source>
        <dbReference type="Pfam" id="PF00685"/>
    </source>
</evidence>
<dbReference type="SUPFAM" id="SSF52540">
    <property type="entry name" value="P-loop containing nucleoside triphosphate hydrolases"/>
    <property type="match status" value="1"/>
</dbReference>
<proteinExistence type="predicted"/>
<dbReference type="Pfam" id="PF00685">
    <property type="entry name" value="Sulfotransfer_1"/>
    <property type="match status" value="1"/>
</dbReference>
<organism evidence="2 3">
    <name type="scientific">Paludisphaera mucosa</name>
    <dbReference type="NCBI Taxonomy" id="3030827"/>
    <lineage>
        <taxon>Bacteria</taxon>
        <taxon>Pseudomonadati</taxon>
        <taxon>Planctomycetota</taxon>
        <taxon>Planctomycetia</taxon>
        <taxon>Isosphaerales</taxon>
        <taxon>Isosphaeraceae</taxon>
        <taxon>Paludisphaera</taxon>
    </lineage>
</organism>
<dbReference type="GO" id="GO:0016740">
    <property type="term" value="F:transferase activity"/>
    <property type="evidence" value="ECO:0007669"/>
    <property type="project" value="UniProtKB-KW"/>
</dbReference>
<evidence type="ECO:0000313" key="3">
    <source>
        <dbReference type="Proteomes" id="UP001216907"/>
    </source>
</evidence>
<reference evidence="2 3" key="1">
    <citation type="submission" date="2023-03" db="EMBL/GenBank/DDBJ databases">
        <title>Paludisphaera mucosa sp. nov. a novel planctomycete from northern fen.</title>
        <authorList>
            <person name="Ivanova A."/>
        </authorList>
    </citation>
    <scope>NUCLEOTIDE SEQUENCE [LARGE SCALE GENOMIC DNA]</scope>
    <source>
        <strain evidence="2 3">Pla2</strain>
    </source>
</reference>
<dbReference type="EMBL" id="JARRAG010000002">
    <property type="protein sequence ID" value="MDG3005345.1"/>
    <property type="molecule type" value="Genomic_DNA"/>
</dbReference>
<comment type="caution">
    <text evidence="2">The sequence shown here is derived from an EMBL/GenBank/DDBJ whole genome shotgun (WGS) entry which is preliminary data.</text>
</comment>
<keyword evidence="3" id="KW-1185">Reference proteome</keyword>
<dbReference type="Gene3D" id="3.40.50.300">
    <property type="entry name" value="P-loop containing nucleotide triphosphate hydrolases"/>
    <property type="match status" value="1"/>
</dbReference>
<protein>
    <submittedName>
        <fullName evidence="2">Sulfotransferase</fullName>
        <ecNumber evidence="2">2.8.2.-</ecNumber>
    </submittedName>
</protein>
<dbReference type="RefSeq" id="WP_277861690.1">
    <property type="nucleotide sequence ID" value="NZ_JARRAG010000002.1"/>
</dbReference>
<sequence length="200" mass="22964">MNAETVRDRDEEIVVVSGLPRSGTSLMMQMLDKGGIEAVSDGQRTPDVDNPRGYYEFEVVKKIKDDVSWIPETRGKVFKMVSQLLYDLPASETYRVVFMQRDFDEMLTSQEKMLARLGRPSAPRDEIKRAFTQHLDRLYAWLEKQPNMHVLFVRHHDLVAEPRAQSERINAFFGGRLDVDAMVDAVDPSLYRNRKAEAAG</sequence>